<keyword evidence="2" id="KW-0813">Transport</keyword>
<proteinExistence type="predicted"/>
<dbReference type="PROSITE" id="PS00211">
    <property type="entry name" value="ABC_TRANSPORTER_1"/>
    <property type="match status" value="1"/>
</dbReference>
<dbReference type="GO" id="GO:0016887">
    <property type="term" value="F:ATP hydrolysis activity"/>
    <property type="evidence" value="ECO:0007669"/>
    <property type="project" value="InterPro"/>
</dbReference>
<dbReference type="CDD" id="cd03215">
    <property type="entry name" value="ABC_Carb_Monos_II"/>
    <property type="match status" value="1"/>
</dbReference>
<feature type="domain" description="ABC transporter" evidence="10">
    <location>
        <begin position="11"/>
        <end position="247"/>
    </location>
</feature>
<keyword evidence="3" id="KW-1003">Cell membrane</keyword>
<dbReference type="InterPro" id="IPR027417">
    <property type="entry name" value="P-loop_NTPase"/>
</dbReference>
<keyword evidence="6" id="KW-0547">Nucleotide-binding</keyword>
<dbReference type="GO" id="GO:0005886">
    <property type="term" value="C:plasma membrane"/>
    <property type="evidence" value="ECO:0007669"/>
    <property type="project" value="UniProtKB-SubCell"/>
</dbReference>
<dbReference type="Pfam" id="PF00005">
    <property type="entry name" value="ABC_tran"/>
    <property type="match status" value="2"/>
</dbReference>
<organism evidence="11 12">
    <name type="scientific">Mycolicibacterium wolinskyi</name>
    <dbReference type="NCBI Taxonomy" id="59750"/>
    <lineage>
        <taxon>Bacteria</taxon>
        <taxon>Bacillati</taxon>
        <taxon>Actinomycetota</taxon>
        <taxon>Actinomycetes</taxon>
        <taxon>Mycobacteriales</taxon>
        <taxon>Mycobacteriaceae</taxon>
        <taxon>Mycolicibacterium</taxon>
    </lineage>
</organism>
<dbReference type="Gene3D" id="3.40.50.300">
    <property type="entry name" value="P-loop containing nucleotide triphosphate hydrolases"/>
    <property type="match status" value="2"/>
</dbReference>
<evidence type="ECO:0000256" key="3">
    <source>
        <dbReference type="ARBA" id="ARBA00022475"/>
    </source>
</evidence>
<dbReference type="SMART" id="SM00382">
    <property type="entry name" value="AAA"/>
    <property type="match status" value="2"/>
</dbReference>
<evidence type="ECO:0000313" key="11">
    <source>
        <dbReference type="EMBL" id="ORX17798.1"/>
    </source>
</evidence>
<dbReference type="PANTHER" id="PTHR43790">
    <property type="entry name" value="CARBOHYDRATE TRANSPORT ATP-BINDING PROTEIN MG119-RELATED"/>
    <property type="match status" value="1"/>
</dbReference>
<dbReference type="InterPro" id="IPR017871">
    <property type="entry name" value="ABC_transporter-like_CS"/>
</dbReference>
<dbReference type="InterPro" id="IPR003439">
    <property type="entry name" value="ABC_transporter-like_ATP-bd"/>
</dbReference>
<reference evidence="11 12" key="1">
    <citation type="submission" date="2016-01" db="EMBL/GenBank/DDBJ databases">
        <title>The new phylogeny of the genus Mycobacterium.</title>
        <authorList>
            <person name="Tarcisio F."/>
            <person name="Conor M."/>
            <person name="Antonella G."/>
            <person name="Elisabetta G."/>
            <person name="Giulia F.S."/>
            <person name="Sara T."/>
            <person name="Anna F."/>
            <person name="Clotilde B."/>
            <person name="Roberto B."/>
            <person name="Veronica D.S."/>
            <person name="Fabio R."/>
            <person name="Monica P."/>
            <person name="Olivier J."/>
            <person name="Enrico T."/>
            <person name="Nicola S."/>
        </authorList>
    </citation>
    <scope>NUCLEOTIDE SEQUENCE [LARGE SCALE GENOMIC DNA]</scope>
    <source>
        <strain evidence="11 12">ATCC 700010</strain>
    </source>
</reference>
<dbReference type="CDD" id="cd03216">
    <property type="entry name" value="ABC_Carb_Monos_I"/>
    <property type="match status" value="1"/>
</dbReference>
<evidence type="ECO:0000256" key="4">
    <source>
        <dbReference type="ARBA" id="ARBA00022597"/>
    </source>
</evidence>
<evidence type="ECO:0000256" key="1">
    <source>
        <dbReference type="ARBA" id="ARBA00004202"/>
    </source>
</evidence>
<dbReference type="SUPFAM" id="SSF52540">
    <property type="entry name" value="P-loop containing nucleoside triphosphate hydrolases"/>
    <property type="match status" value="2"/>
</dbReference>
<comment type="subcellular location">
    <subcellularLocation>
        <location evidence="1">Cell membrane</location>
        <topology evidence="1">Peripheral membrane protein</topology>
    </subcellularLocation>
</comment>
<evidence type="ECO:0000259" key="10">
    <source>
        <dbReference type="PROSITE" id="PS50893"/>
    </source>
</evidence>
<keyword evidence="7" id="KW-0067">ATP-binding</keyword>
<dbReference type="PROSITE" id="PS50893">
    <property type="entry name" value="ABC_TRANSPORTER_2"/>
    <property type="match status" value="2"/>
</dbReference>
<dbReference type="Proteomes" id="UP000193964">
    <property type="component" value="Unassembled WGS sequence"/>
</dbReference>
<dbReference type="EMBL" id="LQQA01000006">
    <property type="protein sequence ID" value="ORX17798.1"/>
    <property type="molecule type" value="Genomic_DNA"/>
</dbReference>
<gene>
    <name evidence="11" type="ORF">AWC31_15320</name>
</gene>
<dbReference type="GO" id="GO:0005524">
    <property type="term" value="F:ATP binding"/>
    <property type="evidence" value="ECO:0007669"/>
    <property type="project" value="UniProtKB-KW"/>
</dbReference>
<dbReference type="InterPro" id="IPR003593">
    <property type="entry name" value="AAA+_ATPase"/>
</dbReference>
<accession>A0A1X2FHK1</accession>
<keyword evidence="9" id="KW-0472">Membrane</keyword>
<dbReference type="PANTHER" id="PTHR43790:SF3">
    <property type="entry name" value="D-ALLOSE IMPORT ATP-BINDING PROTEIN ALSA-RELATED"/>
    <property type="match status" value="1"/>
</dbReference>
<sequence length="509" mass="53703">MGLTNVAQPIAELDGIAKSYNANTVLRDVSLKLLPGRVHVLAGENGAGKSTLIKILSGAQRSDSGRVLIDGQPVELAGPRDARARGVAVVHQELSLVPELTVADNIVLGREPRRRGARLDRRRATGDATAALALIGANIDSGARVATLTSGEQQLVEIGRALAEQPRLLILDEPTAALSQREADRLLQIVAELRDSGLAILYISHRMEEIARIADEVTVLRDGTVTDHMLADEMTEDRIVTSMVGRPVQNLFSQATAADPDNVRLQVRGLCSASIGAADFDVHRGEVLGLAGIVGAGRSELCRLIAGVDGAAGGSVTVDGETVELRGIAGAASAGIAMLPESRKTQGLFLDMSIADNVCLGTACGRERFGRTTRSSRRRGAKPLTDAMRVKSTDLDQPVGQLSGGNQQKVLLARCLAKQPKVLILDEPTRGVDVGAKADIYALIEQVARSGVAIVLVSSELPELLGLADRVLVMRQGRVVVALSGTEANEHNVIRHATGSVAKPMEVQS</sequence>
<feature type="domain" description="ABC transporter" evidence="10">
    <location>
        <begin position="258"/>
        <end position="501"/>
    </location>
</feature>
<evidence type="ECO:0000313" key="12">
    <source>
        <dbReference type="Proteomes" id="UP000193964"/>
    </source>
</evidence>
<dbReference type="FunFam" id="3.40.50.300:FF:000127">
    <property type="entry name" value="Ribose import ATP-binding protein RbsA"/>
    <property type="match status" value="1"/>
</dbReference>
<evidence type="ECO:0000256" key="5">
    <source>
        <dbReference type="ARBA" id="ARBA00022737"/>
    </source>
</evidence>
<dbReference type="AlphaFoldDB" id="A0A1X2FHK1"/>
<keyword evidence="8" id="KW-1278">Translocase</keyword>
<protein>
    <submittedName>
        <fullName evidence="11">Sugar ABC transporter</fullName>
    </submittedName>
</protein>
<dbReference type="InterPro" id="IPR050107">
    <property type="entry name" value="ABC_carbohydrate_import_ATPase"/>
</dbReference>
<comment type="caution">
    <text evidence="11">The sequence shown here is derived from an EMBL/GenBank/DDBJ whole genome shotgun (WGS) entry which is preliminary data.</text>
</comment>
<evidence type="ECO:0000256" key="8">
    <source>
        <dbReference type="ARBA" id="ARBA00022967"/>
    </source>
</evidence>
<evidence type="ECO:0000256" key="2">
    <source>
        <dbReference type="ARBA" id="ARBA00022448"/>
    </source>
</evidence>
<evidence type="ECO:0000256" key="6">
    <source>
        <dbReference type="ARBA" id="ARBA00022741"/>
    </source>
</evidence>
<evidence type="ECO:0000256" key="7">
    <source>
        <dbReference type="ARBA" id="ARBA00022840"/>
    </source>
</evidence>
<dbReference type="OrthoDB" id="7757085at2"/>
<name>A0A1X2FHK1_9MYCO</name>
<keyword evidence="5" id="KW-0677">Repeat</keyword>
<keyword evidence="4" id="KW-0762">Sugar transport</keyword>
<evidence type="ECO:0000256" key="9">
    <source>
        <dbReference type="ARBA" id="ARBA00023136"/>
    </source>
</evidence>